<gene>
    <name evidence="8" type="ORF">BB559_002748</name>
</gene>
<dbReference type="PROSITE" id="PS50082">
    <property type="entry name" value="WD_REPEATS_2"/>
    <property type="match status" value="1"/>
</dbReference>
<comment type="subcellular location">
    <subcellularLocation>
        <location evidence="1">Cytoplasm</location>
        <location evidence="1">P-body</location>
    </subcellularLocation>
</comment>
<feature type="region of interest" description="Disordered" evidence="7">
    <location>
        <begin position="1315"/>
        <end position="1365"/>
    </location>
</feature>
<comment type="similarity">
    <text evidence="2">Belongs to the WD repeat EDC4 family.</text>
</comment>
<feature type="compositionally biased region" description="Basic and acidic residues" evidence="7">
    <location>
        <begin position="205"/>
        <end position="216"/>
    </location>
</feature>
<dbReference type="PANTHER" id="PTHR15598">
    <property type="entry name" value="ENHANCER OF MRNA-DECAPPING PROTEIN 4"/>
    <property type="match status" value="1"/>
</dbReference>
<dbReference type="STRING" id="61424.A0A2T9YSV2"/>
<feature type="compositionally biased region" description="Basic and acidic residues" evidence="7">
    <location>
        <begin position="140"/>
        <end position="152"/>
    </location>
</feature>
<feature type="region of interest" description="Disordered" evidence="7">
    <location>
        <begin position="811"/>
        <end position="909"/>
    </location>
</feature>
<evidence type="ECO:0000313" key="8">
    <source>
        <dbReference type="EMBL" id="PVU95417.1"/>
    </source>
</evidence>
<feature type="compositionally biased region" description="Polar residues" evidence="7">
    <location>
        <begin position="1025"/>
        <end position="1037"/>
    </location>
</feature>
<dbReference type="GO" id="GO:0031087">
    <property type="term" value="P:deadenylation-independent decapping of nuclear-transcribed mRNA"/>
    <property type="evidence" value="ECO:0007669"/>
    <property type="project" value="InterPro"/>
</dbReference>
<protein>
    <submittedName>
        <fullName evidence="8">Uncharacterized protein</fullName>
    </submittedName>
</protein>
<feature type="compositionally biased region" description="Low complexity" evidence="7">
    <location>
        <begin position="1328"/>
        <end position="1343"/>
    </location>
</feature>
<name>A0A2T9YSV2_9FUNG</name>
<feature type="compositionally biased region" description="Polar residues" evidence="7">
    <location>
        <begin position="831"/>
        <end position="841"/>
    </location>
</feature>
<feature type="compositionally biased region" description="Polar residues" evidence="7">
    <location>
        <begin position="849"/>
        <end position="859"/>
    </location>
</feature>
<evidence type="ECO:0000256" key="4">
    <source>
        <dbReference type="ARBA" id="ARBA00022574"/>
    </source>
</evidence>
<feature type="compositionally biased region" description="Polar residues" evidence="7">
    <location>
        <begin position="873"/>
        <end position="902"/>
    </location>
</feature>
<dbReference type="InterPro" id="IPR015943">
    <property type="entry name" value="WD40/YVTN_repeat-like_dom_sf"/>
</dbReference>
<dbReference type="Gene3D" id="2.130.10.10">
    <property type="entry name" value="YVTN repeat-like/Quinoprotein amine dehydrogenase"/>
    <property type="match status" value="1"/>
</dbReference>
<reference evidence="8 9" key="1">
    <citation type="journal article" date="2018" name="MBio">
        <title>Comparative Genomics Reveals the Core Gene Toolbox for the Fungus-Insect Symbiosis.</title>
        <authorList>
            <person name="Wang Y."/>
            <person name="Stata M."/>
            <person name="Wang W."/>
            <person name="Stajich J.E."/>
            <person name="White M.M."/>
            <person name="Moncalvo J.M."/>
        </authorList>
    </citation>
    <scope>NUCLEOTIDE SEQUENCE [LARGE SCALE GENOMIC DNA]</scope>
    <source>
        <strain evidence="8 9">AUS-77-4</strain>
    </source>
</reference>
<dbReference type="SMART" id="SM00320">
    <property type="entry name" value="WD40"/>
    <property type="match status" value="1"/>
</dbReference>
<feature type="compositionally biased region" description="Polar residues" evidence="7">
    <location>
        <begin position="90"/>
        <end position="112"/>
    </location>
</feature>
<dbReference type="OrthoDB" id="21128at2759"/>
<feature type="region of interest" description="Disordered" evidence="7">
    <location>
        <begin position="1"/>
        <end position="112"/>
    </location>
</feature>
<sequence length="1570" mass="173499">MTSGLNNDNKPTSKSLLDVLNTGNYPGLFSQSTTSPSLQNISENPHLPTNLDPFKEVNHSNQPPTRSNDLSDNKATFISSSLQNHEESPPKNTWDVSSNQPVSSDALNSMSPQQRETYKLMQLLKGVNNLVDIKSPSPKELQDPKKLQKSESDSTNPTKKQDSSEPKFPKFEVPINPFLIVSPKTLQDAQSSPQKTNKSPSESENNQKIETRKLEKTQSITSPKQKQSESKKSRKKKTKKFEALIPYGDPKIQSKSHIIEPIAIVTTPLGAPVGRAIGASRSYICYGKKRGDVRIIQQWGLRHGLLVGHTNDVTDIQIHPMSQHQPGSKELLATAGKDGNVIFWTLGSTNPKPSDTKSNQNDSSEVPIENKEIARFTSDPKDPFISMAWCPGFYCVKSENTDLAVMAIATEKNIYLLTIANHNNFSTKKPKNLLVDKRQISLNEPVSSMVWVKRKIGWDLFVCTKRGFLKRVSGSDAPNSTLLELEVVSTSMGSNINWMKWVSPRSNLEGLGHLLVSRSQSNSVELRWLGQDGDTVGGNVGNVVQKLIIEATENTSQNEDQNTSEETPINPDLTSPTLEYEDDSHVLIVAPKTRPSLIFVPIDINPQNPSHAHFETSHHNTGNKSEDSSVRSIIEVPTKESQLSINIDVVAEQPERNQVLLGVYCISTKSIDQYQLSIPITKEPYSLNSIENDFDESHPSSLYWLMLANGQAVSENSAERITPSGENSENQSSKLSGAEYLHWMIGQAASLRPRALSTNQGTAGTSEYEVALSAADDHEFVSTSSLNNAIFQNSSRKLDLEDSKSICSVEVHPSHTPKISARKIDRDPSVFSETSSISGDPNRSAPASEINSTTPYQHGSNNSDNNLQNTNDKSNSYSTNSSAPQTNHVSKSTLKSRTTENNNLERKSKERIQNIVKSCVNEAVREVMFSEEYKSMLMSSIESGMMLVFQSSFNEMLQNSVQSTMQNYLLPAYGRATAEMFEQINNSFSSGISSSINSAADAFSKTVANYEQKLVESRTKHTPPVNITNGLQPGQGIPQNLSNNNPMMMNELRSAFGISSGQQQPIMNQSQQNFQQSEQMPSPQHFQTAFQQQQTEQMPVPVHNDSQLPMSQHYVPTQQLQQVQGQMMQPQMNMATQQMMLQGFPFQQNLGQQIHLIQPQPAGPPMIPTNQQVDQIRNPTNVVPSINEARINSLKSLLNSGKSLNFQAQPQITAGQVPSPPNQMFASPQQKVPLTPTTTNGLNMAKQISCIINHEQLDVSSEPMSPGHTPSPRKKKERISDSDFKLKAEATKISKSSSQKSKQQKDLMLQVLGAQSKKRGASQPGKESSVSSQIPISISSTRSTAGDSVSAGHPNESVASNEIDRIIERSGDPRDILLLALSTRVEKNKGVSSISSNPLHQLYSTCSKINPQDLASDKIEVDIQFLFSLIYGLVINHNLAKENYKLVVEWLSVLFSKLRKLNVNGKVSNQYGWTMASLSDKESIEGADLECKTEHCSSFRDTMESLSRASQYIDNNGVLDDGQDLQLVPVRDAILSCLEVVATELEESDEDSDVRLLAKARTFIRLVQSL</sequence>
<dbReference type="PANTHER" id="PTHR15598:SF5">
    <property type="entry name" value="ENHANCER OF MRNA-DECAPPING PROTEIN 4"/>
    <property type="match status" value="1"/>
</dbReference>
<feature type="compositionally biased region" description="Polar residues" evidence="7">
    <location>
        <begin position="1"/>
        <end position="43"/>
    </location>
</feature>
<keyword evidence="9" id="KW-1185">Reference proteome</keyword>
<feature type="compositionally biased region" description="Low complexity" evidence="7">
    <location>
        <begin position="860"/>
        <end position="872"/>
    </location>
</feature>
<evidence type="ECO:0000256" key="1">
    <source>
        <dbReference type="ARBA" id="ARBA00004201"/>
    </source>
</evidence>
<dbReference type="InterPro" id="IPR045152">
    <property type="entry name" value="EDC4-like"/>
</dbReference>
<feature type="region of interest" description="Disordered" evidence="7">
    <location>
        <begin position="186"/>
        <end position="240"/>
    </location>
</feature>
<feature type="region of interest" description="Disordered" evidence="7">
    <location>
        <begin position="132"/>
        <end position="171"/>
    </location>
</feature>
<feature type="region of interest" description="Disordered" evidence="7">
    <location>
        <begin position="1257"/>
        <end position="1281"/>
    </location>
</feature>
<dbReference type="InterPro" id="IPR001680">
    <property type="entry name" value="WD40_rpt"/>
</dbReference>
<dbReference type="Proteomes" id="UP000245699">
    <property type="component" value="Unassembled WGS sequence"/>
</dbReference>
<organism evidence="8 9">
    <name type="scientific">Furculomyces boomerangus</name>
    <dbReference type="NCBI Taxonomy" id="61424"/>
    <lineage>
        <taxon>Eukaryota</taxon>
        <taxon>Fungi</taxon>
        <taxon>Fungi incertae sedis</taxon>
        <taxon>Zoopagomycota</taxon>
        <taxon>Kickxellomycotina</taxon>
        <taxon>Harpellomycetes</taxon>
        <taxon>Harpellales</taxon>
        <taxon>Harpellaceae</taxon>
        <taxon>Furculomyces</taxon>
    </lineage>
</organism>
<dbReference type="InterPro" id="IPR036322">
    <property type="entry name" value="WD40_repeat_dom_sf"/>
</dbReference>
<evidence type="ECO:0000313" key="9">
    <source>
        <dbReference type="Proteomes" id="UP000245699"/>
    </source>
</evidence>
<evidence type="ECO:0000256" key="2">
    <source>
        <dbReference type="ARBA" id="ARBA00009639"/>
    </source>
</evidence>
<evidence type="ECO:0000256" key="6">
    <source>
        <dbReference type="PROSITE-ProRule" id="PRU00221"/>
    </source>
</evidence>
<keyword evidence="3" id="KW-0963">Cytoplasm</keyword>
<dbReference type="EMBL" id="MBFT01000187">
    <property type="protein sequence ID" value="PVU95417.1"/>
    <property type="molecule type" value="Genomic_DNA"/>
</dbReference>
<proteinExistence type="inferred from homology"/>
<feature type="compositionally biased region" description="Polar residues" evidence="7">
    <location>
        <begin position="186"/>
        <end position="204"/>
    </location>
</feature>
<feature type="region of interest" description="Disordered" evidence="7">
    <location>
        <begin position="553"/>
        <end position="577"/>
    </location>
</feature>
<evidence type="ECO:0000256" key="3">
    <source>
        <dbReference type="ARBA" id="ARBA00022490"/>
    </source>
</evidence>
<keyword evidence="4 6" id="KW-0853">WD repeat</keyword>
<keyword evidence="5" id="KW-0677">Repeat</keyword>
<feature type="region of interest" description="Disordered" evidence="7">
    <location>
        <begin position="1016"/>
        <end position="1037"/>
    </location>
</feature>
<feature type="compositionally biased region" description="Basic and acidic residues" evidence="7">
    <location>
        <begin position="159"/>
        <end position="170"/>
    </location>
</feature>
<accession>A0A2T9YSV2</accession>
<feature type="repeat" description="WD" evidence="6">
    <location>
        <begin position="306"/>
        <end position="354"/>
    </location>
</feature>
<comment type="caution">
    <text evidence="8">The sequence shown here is derived from an EMBL/GenBank/DDBJ whole genome shotgun (WGS) entry which is preliminary data.</text>
</comment>
<evidence type="ECO:0000256" key="5">
    <source>
        <dbReference type="ARBA" id="ARBA00022737"/>
    </source>
</evidence>
<feature type="compositionally biased region" description="Polar residues" evidence="7">
    <location>
        <begin position="59"/>
        <end position="83"/>
    </location>
</feature>
<evidence type="ECO:0000256" key="7">
    <source>
        <dbReference type="SAM" id="MobiDB-lite"/>
    </source>
</evidence>
<dbReference type="GO" id="GO:0000932">
    <property type="term" value="C:P-body"/>
    <property type="evidence" value="ECO:0007669"/>
    <property type="project" value="UniProtKB-SubCell"/>
</dbReference>
<dbReference type="SUPFAM" id="SSF50978">
    <property type="entry name" value="WD40 repeat-like"/>
    <property type="match status" value="1"/>
</dbReference>